<evidence type="ECO:0000313" key="2">
    <source>
        <dbReference type="Proteomes" id="UP000587527"/>
    </source>
</evidence>
<evidence type="ECO:0000313" key="1">
    <source>
        <dbReference type="EMBL" id="MBB5868341.1"/>
    </source>
</evidence>
<sequence length="37" mass="3746">MPLTDATARSTVCGPTSGMTWSFVLLAAAASSSVRTT</sequence>
<accession>A0A841BND8</accession>
<keyword evidence="2" id="KW-1185">Reference proteome</keyword>
<dbReference type="AlphaFoldDB" id="A0A841BND8"/>
<comment type="caution">
    <text evidence="1">The sequence shown here is derived from an EMBL/GenBank/DDBJ whole genome shotgun (WGS) entry which is preliminary data.</text>
</comment>
<name>A0A841BND8_9ACTN</name>
<dbReference type="EMBL" id="JACHMN010000002">
    <property type="protein sequence ID" value="MBB5868341.1"/>
    <property type="molecule type" value="Genomic_DNA"/>
</dbReference>
<dbReference type="Proteomes" id="UP000587527">
    <property type="component" value="Unassembled WGS sequence"/>
</dbReference>
<protein>
    <submittedName>
        <fullName evidence="1">Uncharacterized protein</fullName>
    </submittedName>
</protein>
<reference evidence="1 2" key="1">
    <citation type="submission" date="2020-08" db="EMBL/GenBank/DDBJ databases">
        <title>Sequencing the genomes of 1000 actinobacteria strains.</title>
        <authorList>
            <person name="Klenk H.-P."/>
        </authorList>
    </citation>
    <scope>NUCLEOTIDE SEQUENCE [LARGE SCALE GENOMIC DNA]</scope>
    <source>
        <strain evidence="1 2">DSM 45362</strain>
    </source>
</reference>
<organism evidence="1 2">
    <name type="scientific">Allocatelliglobosispora scoriae</name>
    <dbReference type="NCBI Taxonomy" id="643052"/>
    <lineage>
        <taxon>Bacteria</taxon>
        <taxon>Bacillati</taxon>
        <taxon>Actinomycetota</taxon>
        <taxon>Actinomycetes</taxon>
        <taxon>Micromonosporales</taxon>
        <taxon>Micromonosporaceae</taxon>
        <taxon>Allocatelliglobosispora</taxon>
    </lineage>
</organism>
<proteinExistence type="predicted"/>
<gene>
    <name evidence="1" type="ORF">F4553_001720</name>
</gene>